<keyword evidence="5" id="KW-1185">Reference proteome</keyword>
<evidence type="ECO:0000256" key="1">
    <source>
        <dbReference type="ARBA" id="ARBA00022884"/>
    </source>
</evidence>
<evidence type="ECO:0000313" key="4">
    <source>
        <dbReference type="EMBL" id="GBP69327.1"/>
    </source>
</evidence>
<dbReference type="PANTHER" id="PTHR10352">
    <property type="entry name" value="EUKARYOTIC TRANSLATION INITIATION FACTOR 3 SUBUNIT G"/>
    <property type="match status" value="1"/>
</dbReference>
<dbReference type="GO" id="GO:0003723">
    <property type="term" value="F:RNA binding"/>
    <property type="evidence" value="ECO:0007669"/>
    <property type="project" value="UniProtKB-UniRule"/>
</dbReference>
<dbReference type="InterPro" id="IPR034423">
    <property type="entry name" value="RBM19_RRM5"/>
</dbReference>
<feature type="domain" description="RRM" evidence="3">
    <location>
        <begin position="67"/>
        <end position="139"/>
    </location>
</feature>
<dbReference type="SMART" id="SM00360">
    <property type="entry name" value="RRM"/>
    <property type="match status" value="2"/>
</dbReference>
<evidence type="ECO:0000313" key="5">
    <source>
        <dbReference type="Proteomes" id="UP000299102"/>
    </source>
</evidence>
<dbReference type="STRING" id="151549.A0A4C1Y461"/>
<proteinExistence type="predicted"/>
<dbReference type="CDD" id="cd12318">
    <property type="entry name" value="RRM5_RBM19_like"/>
    <property type="match status" value="1"/>
</dbReference>
<feature type="domain" description="RRM" evidence="3">
    <location>
        <begin position="196"/>
        <end position="300"/>
    </location>
</feature>
<evidence type="ECO:0000259" key="3">
    <source>
        <dbReference type="PROSITE" id="PS50102"/>
    </source>
</evidence>
<dbReference type="SUPFAM" id="SSF54928">
    <property type="entry name" value="RNA-binding domain, RBD"/>
    <property type="match status" value="2"/>
</dbReference>
<dbReference type="InterPro" id="IPR012677">
    <property type="entry name" value="Nucleotide-bd_a/b_plait_sf"/>
</dbReference>
<dbReference type="InterPro" id="IPR000504">
    <property type="entry name" value="RRM_dom"/>
</dbReference>
<dbReference type="AlphaFoldDB" id="A0A4C1Y461"/>
<dbReference type="Proteomes" id="UP000299102">
    <property type="component" value="Unassembled WGS sequence"/>
</dbReference>
<organism evidence="4 5">
    <name type="scientific">Eumeta variegata</name>
    <name type="common">Bagworm moth</name>
    <name type="synonym">Eumeta japonica</name>
    <dbReference type="NCBI Taxonomy" id="151549"/>
    <lineage>
        <taxon>Eukaryota</taxon>
        <taxon>Metazoa</taxon>
        <taxon>Ecdysozoa</taxon>
        <taxon>Arthropoda</taxon>
        <taxon>Hexapoda</taxon>
        <taxon>Insecta</taxon>
        <taxon>Pterygota</taxon>
        <taxon>Neoptera</taxon>
        <taxon>Endopterygota</taxon>
        <taxon>Lepidoptera</taxon>
        <taxon>Glossata</taxon>
        <taxon>Ditrysia</taxon>
        <taxon>Tineoidea</taxon>
        <taxon>Psychidae</taxon>
        <taxon>Oiketicinae</taxon>
        <taxon>Eumeta</taxon>
    </lineage>
</organism>
<dbReference type="Gene3D" id="3.30.70.330">
    <property type="match status" value="3"/>
</dbReference>
<reference evidence="4 5" key="1">
    <citation type="journal article" date="2019" name="Commun. Biol.">
        <title>The bagworm genome reveals a unique fibroin gene that provides high tensile strength.</title>
        <authorList>
            <person name="Kono N."/>
            <person name="Nakamura H."/>
            <person name="Ohtoshi R."/>
            <person name="Tomita M."/>
            <person name="Numata K."/>
            <person name="Arakawa K."/>
        </authorList>
    </citation>
    <scope>NUCLEOTIDE SEQUENCE [LARGE SCALE GENOMIC DNA]</scope>
</reference>
<dbReference type="PROSITE" id="PS50102">
    <property type="entry name" value="RRM"/>
    <property type="match status" value="2"/>
</dbReference>
<gene>
    <name evidence="4" type="primary">Rbm19</name>
    <name evidence="4" type="ORF">EVAR_49614_1</name>
</gene>
<accession>A0A4C1Y461</accession>
<evidence type="ECO:0000256" key="2">
    <source>
        <dbReference type="PROSITE-ProRule" id="PRU00176"/>
    </source>
</evidence>
<comment type="caution">
    <text evidence="4">The sequence shown here is derived from an EMBL/GenBank/DDBJ whole genome shotgun (WGS) entry which is preliminary data.</text>
</comment>
<dbReference type="InterPro" id="IPR035979">
    <property type="entry name" value="RBD_domain_sf"/>
</dbReference>
<dbReference type="EMBL" id="BGZK01001037">
    <property type="protein sequence ID" value="GBP69327.1"/>
    <property type="molecule type" value="Genomic_DNA"/>
</dbReference>
<name>A0A4C1Y461_EUMVA</name>
<protein>
    <submittedName>
        <fullName evidence="4">Probable RNA-binding protein 19</fullName>
    </submittedName>
</protein>
<dbReference type="Pfam" id="PF00076">
    <property type="entry name" value="RRM_1"/>
    <property type="match status" value="2"/>
</dbReference>
<keyword evidence="1 2" id="KW-0694">RNA-binding</keyword>
<dbReference type="OrthoDB" id="439639at2759"/>
<sequence>MALIRQLIGHIKPLPRIALFSHITDTSAAVRLALGETQLVAETRNFLETNGVYLEAFNKAPKMRSKTCILLKNLPANTTQDEIRPLFEKHGQIARFIMPKHGITALIEFVEPYEAKNAFTKLAYSQFKTTPLYLEWAPDNVFLKQTNKIELPDDKNTEVKNKEEETIKQEVDDKIIQKNEVKEDFETSLEEPELDTTLFVKNLNFKTTEETLRSTASPGMIGWPAARRVAAQSICHFAVCGKLHSVTIAKKKDPKHPGQFLSMGYGFIQYYSKSHTNEALKSLQYSILDDKTLELKRSEKGSTAFGEIKSLRLPKKLTPGSDQHRGFAFVDYHSKSDAKVYLIPSLLTSDPKLSMVSDECILLLKHLKTPNNNYIDKEEGNLTGLSAFEALCQSTHLYGRRLVLEWADLIDETEGVETLRKRTAQLFNTKAPGGKKSKKATVDSEQFVEAYTE</sequence>